<dbReference type="InterPro" id="IPR023631">
    <property type="entry name" value="Amidase_dom"/>
</dbReference>
<gene>
    <name evidence="2" type="ORF">ANCCAN_15931</name>
</gene>
<feature type="domain" description="Amidase" evidence="1">
    <location>
        <begin position="75"/>
        <end position="289"/>
    </location>
</feature>
<dbReference type="AlphaFoldDB" id="A0A368G144"/>
<dbReference type="GO" id="GO:0009062">
    <property type="term" value="P:fatty acid catabolic process"/>
    <property type="evidence" value="ECO:0007669"/>
    <property type="project" value="TreeGrafter"/>
</dbReference>
<sequence>MNKISFSFGEYPAQNRRIDLNGKLSRRGKDREINFESARSNAEKLEQEKAEAILSWDFDLPRKKLWDDDVSCTDVLRVYQRAALSSAERTNCVCMFVEDVTEIAKGLDEQAATPGGQKPALFGIPVSIKENIRIKNMCSTLGYMQELYTPSKKKSVIVEQLLHHGAVPFVHTNISQSLVSYGCSDPIYGATTNPYNPERVSRGSSGGEAALIATGGIVFGIGSDVDGSIRIPSTLCGISGFKPSSVRFSHTFTTSSIPGRQLVTSNEGPMAKSITTCIEYLKVAWSDLFLYNVDPFVPPIKWQEEITEEAEDW</sequence>
<dbReference type="InterPro" id="IPR036928">
    <property type="entry name" value="AS_sf"/>
</dbReference>
<dbReference type="InterPro" id="IPR052096">
    <property type="entry name" value="Endocannabinoid_amidase"/>
</dbReference>
<dbReference type="EMBL" id="JOJR01000419">
    <property type="protein sequence ID" value="RCN38161.1"/>
    <property type="molecule type" value="Genomic_DNA"/>
</dbReference>
<keyword evidence="3" id="KW-1185">Reference proteome</keyword>
<comment type="caution">
    <text evidence="2">The sequence shown here is derived from an EMBL/GenBank/DDBJ whole genome shotgun (WGS) entry which is preliminary data.</text>
</comment>
<name>A0A368G144_ANCCA</name>
<evidence type="ECO:0000313" key="3">
    <source>
        <dbReference type="Proteomes" id="UP000252519"/>
    </source>
</evidence>
<dbReference type="GO" id="GO:0017064">
    <property type="term" value="F:fatty acid amide hydrolase activity"/>
    <property type="evidence" value="ECO:0007669"/>
    <property type="project" value="TreeGrafter"/>
</dbReference>
<organism evidence="2 3">
    <name type="scientific">Ancylostoma caninum</name>
    <name type="common">Dog hookworm</name>
    <dbReference type="NCBI Taxonomy" id="29170"/>
    <lineage>
        <taxon>Eukaryota</taxon>
        <taxon>Metazoa</taxon>
        <taxon>Ecdysozoa</taxon>
        <taxon>Nematoda</taxon>
        <taxon>Chromadorea</taxon>
        <taxon>Rhabditida</taxon>
        <taxon>Rhabditina</taxon>
        <taxon>Rhabditomorpha</taxon>
        <taxon>Strongyloidea</taxon>
        <taxon>Ancylostomatidae</taxon>
        <taxon>Ancylostomatinae</taxon>
        <taxon>Ancylostoma</taxon>
    </lineage>
</organism>
<dbReference type="OrthoDB" id="5846724at2759"/>
<evidence type="ECO:0000259" key="1">
    <source>
        <dbReference type="Pfam" id="PF01425"/>
    </source>
</evidence>
<dbReference type="Gene3D" id="3.90.1300.10">
    <property type="entry name" value="Amidase signature (AS) domain"/>
    <property type="match status" value="1"/>
</dbReference>
<reference evidence="2 3" key="1">
    <citation type="submission" date="2014-10" db="EMBL/GenBank/DDBJ databases">
        <title>Draft genome of the hookworm Ancylostoma caninum.</title>
        <authorList>
            <person name="Mitreva M."/>
        </authorList>
    </citation>
    <scope>NUCLEOTIDE SEQUENCE [LARGE SCALE GENOMIC DNA]</scope>
    <source>
        <strain evidence="2 3">Baltimore</strain>
    </source>
</reference>
<proteinExistence type="predicted"/>
<dbReference type="SUPFAM" id="SSF75304">
    <property type="entry name" value="Amidase signature (AS) enzymes"/>
    <property type="match status" value="1"/>
</dbReference>
<dbReference type="STRING" id="29170.A0A368G144"/>
<dbReference type="Proteomes" id="UP000252519">
    <property type="component" value="Unassembled WGS sequence"/>
</dbReference>
<protein>
    <submittedName>
        <fullName evidence="2">Amidase</fullName>
    </submittedName>
</protein>
<dbReference type="PANTHER" id="PTHR45847">
    <property type="entry name" value="FATTY ACID AMIDE HYDROLASE"/>
    <property type="match status" value="1"/>
</dbReference>
<dbReference type="Pfam" id="PF01425">
    <property type="entry name" value="Amidase"/>
    <property type="match status" value="1"/>
</dbReference>
<dbReference type="PANTHER" id="PTHR45847:SF7">
    <property type="entry name" value="AMIDASE DOMAIN-CONTAINING PROTEIN"/>
    <property type="match status" value="1"/>
</dbReference>
<evidence type="ECO:0000313" key="2">
    <source>
        <dbReference type="EMBL" id="RCN38161.1"/>
    </source>
</evidence>
<accession>A0A368G144</accession>
<dbReference type="GO" id="GO:0004040">
    <property type="term" value="F:amidase activity"/>
    <property type="evidence" value="ECO:0007669"/>
    <property type="project" value="TreeGrafter"/>
</dbReference>